<proteinExistence type="predicted"/>
<dbReference type="EMBL" id="JABFAA010000003">
    <property type="protein sequence ID" value="MBA0678447.1"/>
    <property type="molecule type" value="Genomic_DNA"/>
</dbReference>
<dbReference type="Proteomes" id="UP000593577">
    <property type="component" value="Unassembled WGS sequence"/>
</dbReference>
<gene>
    <name evidence="1" type="ORF">Goari_019792</name>
</gene>
<evidence type="ECO:0000313" key="1">
    <source>
        <dbReference type="EMBL" id="MBA0678447.1"/>
    </source>
</evidence>
<keyword evidence="2" id="KW-1185">Reference proteome</keyword>
<dbReference type="AlphaFoldDB" id="A0A7J8WTQ6"/>
<protein>
    <submittedName>
        <fullName evidence="1">Uncharacterized protein</fullName>
    </submittedName>
</protein>
<comment type="caution">
    <text evidence="1">The sequence shown here is derived from an EMBL/GenBank/DDBJ whole genome shotgun (WGS) entry which is preliminary data.</text>
</comment>
<name>A0A7J8WTQ6_GOSAI</name>
<organism evidence="1 2">
    <name type="scientific">Gossypium aridum</name>
    <name type="common">American cotton</name>
    <name type="synonym">Erioxylum aridum</name>
    <dbReference type="NCBI Taxonomy" id="34290"/>
    <lineage>
        <taxon>Eukaryota</taxon>
        <taxon>Viridiplantae</taxon>
        <taxon>Streptophyta</taxon>
        <taxon>Embryophyta</taxon>
        <taxon>Tracheophyta</taxon>
        <taxon>Spermatophyta</taxon>
        <taxon>Magnoliopsida</taxon>
        <taxon>eudicotyledons</taxon>
        <taxon>Gunneridae</taxon>
        <taxon>Pentapetalae</taxon>
        <taxon>rosids</taxon>
        <taxon>malvids</taxon>
        <taxon>Malvales</taxon>
        <taxon>Malvaceae</taxon>
        <taxon>Malvoideae</taxon>
        <taxon>Gossypium</taxon>
    </lineage>
</organism>
<evidence type="ECO:0000313" key="2">
    <source>
        <dbReference type="Proteomes" id="UP000593577"/>
    </source>
</evidence>
<sequence length="261" mass="30422">QDIPNLILDNGEEEVWQIQLEEKKSNNNYEFLFDGHFPYEECGSILSNEDNVIGRSLNYGFEKEIMAKQFDNFIGKFISYNAKKFTRGYSSFMRVYVRLDVRALLKRRKKIVVLHKLEVLLHPDCSRQTRDENGVGYYSQVNAQMSTTGVRHLLARGGRFGPPHFEEDDKDKENFEPNCLGFERIGFNFNQNLMDFVDDQKRPNVTTTVSNIMDYVKVLLGVGFYLNNDILTALLCRPFLSNETLKLKRPWLGNLQVVRRL</sequence>
<reference evidence="1 2" key="1">
    <citation type="journal article" date="2019" name="Genome Biol. Evol.">
        <title>Insights into the evolution of the New World diploid cottons (Gossypium, subgenus Houzingenia) based on genome sequencing.</title>
        <authorList>
            <person name="Grover C.E."/>
            <person name="Arick M.A. 2nd"/>
            <person name="Thrash A."/>
            <person name="Conover J.L."/>
            <person name="Sanders W.S."/>
            <person name="Peterson D.G."/>
            <person name="Frelichowski J.E."/>
            <person name="Scheffler J.A."/>
            <person name="Scheffler B.E."/>
            <person name="Wendel J.F."/>
        </authorList>
    </citation>
    <scope>NUCLEOTIDE SEQUENCE [LARGE SCALE GENOMIC DNA]</scope>
    <source>
        <strain evidence="1">185</strain>
        <tissue evidence="1">Leaf</tissue>
    </source>
</reference>
<accession>A0A7J8WTQ6</accession>
<feature type="non-terminal residue" evidence="1">
    <location>
        <position position="1"/>
    </location>
</feature>